<dbReference type="InterPro" id="IPR012340">
    <property type="entry name" value="NA-bd_OB-fold"/>
</dbReference>
<dbReference type="GO" id="GO:0005737">
    <property type="term" value="C:cytoplasm"/>
    <property type="evidence" value="ECO:0007669"/>
    <property type="project" value="UniProtKB-SubCell"/>
</dbReference>
<comment type="subunit">
    <text evidence="6">Homotetramer. Forms an RuvA(8)-RuvB(12)-Holliday junction (HJ) complex. HJ DNA is sandwiched between 2 RuvA tetramers; dsDNA enters through RuvA and exits via RuvB. An RuvB hexamer assembles on each DNA strand where it exits the tetramer. Each RuvB hexamer is contacted by two RuvA subunits (via domain III) on 2 adjacent RuvB subunits; this complex drives branch migration. In the full resolvosome a probable DNA-RuvA(4)-RuvB(12)-RuvC(2) complex forms which resolves the HJ.</text>
</comment>
<keyword evidence="3 6" id="KW-0238">DNA-binding</keyword>
<dbReference type="Proteomes" id="UP000192478">
    <property type="component" value="Chromosome"/>
</dbReference>
<dbReference type="KEGG" id="cfm:BJL90_14365"/>
<keyword evidence="4 6" id="KW-0233">DNA recombination</keyword>
<dbReference type="Gene3D" id="1.10.150.20">
    <property type="entry name" value="5' to 3' exonuclease, C-terminal subdomain"/>
    <property type="match status" value="1"/>
</dbReference>
<dbReference type="GO" id="GO:0005524">
    <property type="term" value="F:ATP binding"/>
    <property type="evidence" value="ECO:0007669"/>
    <property type="project" value="InterPro"/>
</dbReference>
<evidence type="ECO:0000256" key="2">
    <source>
        <dbReference type="ARBA" id="ARBA00022763"/>
    </source>
</evidence>
<keyword evidence="9" id="KW-0067">ATP-binding</keyword>
<comment type="similarity">
    <text evidence="6">Belongs to the RuvA family.</text>
</comment>
<dbReference type="InterPro" id="IPR003583">
    <property type="entry name" value="Hlx-hairpin-Hlx_DNA-bd_motif"/>
</dbReference>
<evidence type="ECO:0000256" key="1">
    <source>
        <dbReference type="ARBA" id="ARBA00022490"/>
    </source>
</evidence>
<dbReference type="GO" id="GO:0006310">
    <property type="term" value="P:DNA recombination"/>
    <property type="evidence" value="ECO:0007669"/>
    <property type="project" value="UniProtKB-UniRule"/>
</dbReference>
<dbReference type="GO" id="GO:0006281">
    <property type="term" value="P:DNA repair"/>
    <property type="evidence" value="ECO:0007669"/>
    <property type="project" value="UniProtKB-UniRule"/>
</dbReference>
<feature type="region of interest" description="Domain III" evidence="6">
    <location>
        <begin position="144"/>
        <end position="192"/>
    </location>
</feature>
<comment type="caution">
    <text evidence="6">Lacks conserved residue(s) required for the propagation of feature annotation.</text>
</comment>
<dbReference type="CDD" id="cd14332">
    <property type="entry name" value="UBA_RuvA_C"/>
    <property type="match status" value="1"/>
</dbReference>
<gene>
    <name evidence="6 9" type="primary">ruvA</name>
    <name evidence="8" type="ORF">BJL90_14365</name>
    <name evidence="9" type="ORF">CLFO_18170</name>
</gene>
<dbReference type="SMART" id="SM00278">
    <property type="entry name" value="HhH1"/>
    <property type="match status" value="2"/>
</dbReference>
<sequence>MFEYIRGKVSDVILDKIVVEVGGIGYRIHSSIHSATMAKPGETITIFTHFIVREDEMSLYGFTTKEELSMFQKLISVSKVGPKVGAAVLSTYTSAKLANFIINNDIQSISKVPGVGKKTAERIILELKDKVTHYAIEEDDIAIETPSSYEVVEALMSLGYNRQEAQKAFDRIKEEKLSVEEMIKKALSLLIK</sequence>
<dbReference type="GO" id="GO:0009379">
    <property type="term" value="C:Holliday junction helicase complex"/>
    <property type="evidence" value="ECO:0007669"/>
    <property type="project" value="InterPro"/>
</dbReference>
<dbReference type="InterPro" id="IPR013849">
    <property type="entry name" value="DNA_helicase_Holl-junc_RuvA_I"/>
</dbReference>
<evidence type="ECO:0000313" key="10">
    <source>
        <dbReference type="Proteomes" id="UP000177894"/>
    </source>
</evidence>
<feature type="domain" description="Helix-hairpin-helix DNA-binding motif class 1" evidence="7">
    <location>
        <begin position="72"/>
        <end position="91"/>
    </location>
</feature>
<dbReference type="GO" id="GO:0048476">
    <property type="term" value="C:Holliday junction resolvase complex"/>
    <property type="evidence" value="ECO:0007669"/>
    <property type="project" value="UniProtKB-UniRule"/>
</dbReference>
<evidence type="ECO:0000259" key="7">
    <source>
        <dbReference type="SMART" id="SM00278"/>
    </source>
</evidence>
<keyword evidence="10" id="KW-1185">Reference proteome</keyword>
<dbReference type="NCBIfam" id="TIGR00084">
    <property type="entry name" value="ruvA"/>
    <property type="match status" value="1"/>
</dbReference>
<dbReference type="SUPFAM" id="SSF47781">
    <property type="entry name" value="RuvA domain 2-like"/>
    <property type="match status" value="1"/>
</dbReference>
<proteinExistence type="inferred from homology"/>
<evidence type="ECO:0000256" key="6">
    <source>
        <dbReference type="HAMAP-Rule" id="MF_00031"/>
    </source>
</evidence>
<dbReference type="InterPro" id="IPR036267">
    <property type="entry name" value="RuvA_C_sf"/>
</dbReference>
<dbReference type="EMBL" id="CP020559">
    <property type="protein sequence ID" value="ARE87417.1"/>
    <property type="molecule type" value="Genomic_DNA"/>
</dbReference>
<protein>
    <recommendedName>
        <fullName evidence="6">Holliday junction branch migration complex subunit RuvA</fullName>
    </recommendedName>
</protein>
<comment type="function">
    <text evidence="6">The RuvA-RuvB-RuvC complex processes Holliday junction (HJ) DNA during genetic recombination and DNA repair, while the RuvA-RuvB complex plays an important role in the rescue of blocked DNA replication forks via replication fork reversal (RFR). RuvA specifically binds to HJ cruciform DNA, conferring on it an open structure. The RuvB hexamer acts as an ATP-dependent pump, pulling dsDNA into and through the RuvAB complex. HJ branch migration allows RuvC to scan DNA until it finds its consensus sequence, where it cleaves and resolves the cruciform DNA.</text>
</comment>
<evidence type="ECO:0000313" key="8">
    <source>
        <dbReference type="EMBL" id="AOY76936.1"/>
    </source>
</evidence>
<dbReference type="Gene3D" id="2.40.50.140">
    <property type="entry name" value="Nucleic acid-binding proteins"/>
    <property type="match status" value="1"/>
</dbReference>
<feature type="domain" description="Helix-hairpin-helix DNA-binding motif class 1" evidence="7">
    <location>
        <begin position="107"/>
        <end position="126"/>
    </location>
</feature>
<keyword evidence="5 6" id="KW-0234">DNA repair</keyword>
<accession>A0AAC9WFY4</accession>
<keyword evidence="2 6" id="KW-0227">DNA damage</keyword>
<keyword evidence="9" id="KW-0547">Nucleotide-binding</keyword>
<dbReference type="InterPro" id="IPR010994">
    <property type="entry name" value="RuvA_2-like"/>
</dbReference>
<dbReference type="RefSeq" id="WP_070969406.1">
    <property type="nucleotide sequence ID" value="NZ_CP017603.1"/>
</dbReference>
<keyword evidence="1 6" id="KW-0963">Cytoplasm</keyword>
<dbReference type="EMBL" id="CP017603">
    <property type="protein sequence ID" value="AOY76936.1"/>
    <property type="molecule type" value="Genomic_DNA"/>
</dbReference>
<name>A0AAC9WFY4_9CLOT</name>
<dbReference type="AlphaFoldDB" id="A0AAC9WFY4"/>
<keyword evidence="9" id="KW-0378">Hydrolase</keyword>
<dbReference type="Pfam" id="PF01330">
    <property type="entry name" value="RuvA_N"/>
    <property type="match status" value="1"/>
</dbReference>
<dbReference type="Pfam" id="PF07499">
    <property type="entry name" value="RuvA_C"/>
    <property type="match status" value="1"/>
</dbReference>
<keyword evidence="9" id="KW-0347">Helicase</keyword>
<organism evidence="9 11">
    <name type="scientific">Clostridium formicaceticum</name>
    <dbReference type="NCBI Taxonomy" id="1497"/>
    <lineage>
        <taxon>Bacteria</taxon>
        <taxon>Bacillati</taxon>
        <taxon>Bacillota</taxon>
        <taxon>Clostridia</taxon>
        <taxon>Eubacteriales</taxon>
        <taxon>Clostridiaceae</taxon>
        <taxon>Clostridium</taxon>
    </lineage>
</organism>
<evidence type="ECO:0000256" key="5">
    <source>
        <dbReference type="ARBA" id="ARBA00023204"/>
    </source>
</evidence>
<comment type="domain">
    <text evidence="6">Has three domains with a flexible linker between the domains II and III and assumes an 'L' shape. Domain III is highly mobile and contacts RuvB.</text>
</comment>
<evidence type="ECO:0000256" key="4">
    <source>
        <dbReference type="ARBA" id="ARBA00023172"/>
    </source>
</evidence>
<dbReference type="Pfam" id="PF14520">
    <property type="entry name" value="HHH_5"/>
    <property type="match status" value="1"/>
</dbReference>
<dbReference type="Proteomes" id="UP000177894">
    <property type="component" value="Chromosome"/>
</dbReference>
<evidence type="ECO:0000313" key="9">
    <source>
        <dbReference type="EMBL" id="ARE87417.1"/>
    </source>
</evidence>
<dbReference type="InterPro" id="IPR000085">
    <property type="entry name" value="RuvA"/>
</dbReference>
<reference evidence="9 11" key="2">
    <citation type="submission" date="2017-03" db="EMBL/GenBank/DDBJ databases">
        <title>Complete sequence of Clostridium formicaceticum DSM 92.</title>
        <authorList>
            <person name="Poehlein A."/>
            <person name="Karl M."/>
            <person name="Bengelsdorf F.R."/>
            <person name="Duerre P."/>
            <person name="Daniel R."/>
        </authorList>
    </citation>
    <scope>NUCLEOTIDE SEQUENCE [LARGE SCALE GENOMIC DNA]</scope>
    <source>
        <strain evidence="9 11">DSM 92</strain>
    </source>
</reference>
<dbReference type="GO" id="GO:0009378">
    <property type="term" value="F:four-way junction helicase activity"/>
    <property type="evidence" value="ECO:0007669"/>
    <property type="project" value="InterPro"/>
</dbReference>
<dbReference type="HAMAP" id="MF_00031">
    <property type="entry name" value="DNA_HJ_migration_RuvA"/>
    <property type="match status" value="1"/>
</dbReference>
<dbReference type="GO" id="GO:0016787">
    <property type="term" value="F:hydrolase activity"/>
    <property type="evidence" value="ECO:0007669"/>
    <property type="project" value="UniProtKB-KW"/>
</dbReference>
<dbReference type="SUPFAM" id="SSF46929">
    <property type="entry name" value="DNA helicase RuvA subunit, C-terminal domain"/>
    <property type="match status" value="1"/>
</dbReference>
<dbReference type="GO" id="GO:0000400">
    <property type="term" value="F:four-way junction DNA binding"/>
    <property type="evidence" value="ECO:0007669"/>
    <property type="project" value="UniProtKB-UniRule"/>
</dbReference>
<reference evidence="8 10" key="1">
    <citation type="submission" date="2016-10" db="EMBL/GenBank/DDBJ databases">
        <title>Complete Genome Sequence of Acetogen Clostridium formicoaceticum ATCC 27076.</title>
        <authorList>
            <person name="Bao T."/>
            <person name="Cheng C."/>
            <person name="Zhao J."/>
            <person name="Yang S.-T."/>
            <person name="Wang J."/>
            <person name="Wang M."/>
        </authorList>
    </citation>
    <scope>NUCLEOTIDE SEQUENCE [LARGE SCALE GENOMIC DNA]</scope>
    <source>
        <strain evidence="8 10">ATCC 27076</strain>
    </source>
</reference>
<comment type="subcellular location">
    <subcellularLocation>
        <location evidence="6">Cytoplasm</location>
    </subcellularLocation>
</comment>
<dbReference type="Gene3D" id="1.10.8.10">
    <property type="entry name" value="DNA helicase RuvA subunit, C-terminal domain"/>
    <property type="match status" value="1"/>
</dbReference>
<dbReference type="InterPro" id="IPR011114">
    <property type="entry name" value="RuvA_C"/>
</dbReference>
<evidence type="ECO:0000256" key="3">
    <source>
        <dbReference type="ARBA" id="ARBA00023125"/>
    </source>
</evidence>
<evidence type="ECO:0000313" key="11">
    <source>
        <dbReference type="Proteomes" id="UP000192478"/>
    </source>
</evidence>
<dbReference type="SUPFAM" id="SSF50249">
    <property type="entry name" value="Nucleic acid-binding proteins"/>
    <property type="match status" value="1"/>
</dbReference>